<evidence type="ECO:0000313" key="1">
    <source>
        <dbReference type="EMBL" id="KAH7677635.1"/>
    </source>
</evidence>
<keyword evidence="2" id="KW-1185">Reference proteome</keyword>
<name>A0ACB7VTD9_DIOAL</name>
<accession>A0ACB7VTD9</accession>
<sequence>MHDPSMSWFKERNLTYLWSCTLGRLHHECEFKNFTSSVYDPQPKFFVEWWFL</sequence>
<evidence type="ECO:0000313" key="2">
    <source>
        <dbReference type="Proteomes" id="UP000827976"/>
    </source>
</evidence>
<gene>
    <name evidence="1" type="ORF">IHE45_07G097000</name>
</gene>
<protein>
    <submittedName>
        <fullName evidence="1">Uncharacterized protein</fullName>
    </submittedName>
</protein>
<comment type="caution">
    <text evidence="1">The sequence shown here is derived from an EMBL/GenBank/DDBJ whole genome shotgun (WGS) entry which is preliminary data.</text>
</comment>
<organism evidence="1 2">
    <name type="scientific">Dioscorea alata</name>
    <name type="common">Purple yam</name>
    <dbReference type="NCBI Taxonomy" id="55571"/>
    <lineage>
        <taxon>Eukaryota</taxon>
        <taxon>Viridiplantae</taxon>
        <taxon>Streptophyta</taxon>
        <taxon>Embryophyta</taxon>
        <taxon>Tracheophyta</taxon>
        <taxon>Spermatophyta</taxon>
        <taxon>Magnoliopsida</taxon>
        <taxon>Liliopsida</taxon>
        <taxon>Dioscoreales</taxon>
        <taxon>Dioscoreaceae</taxon>
        <taxon>Dioscorea</taxon>
    </lineage>
</organism>
<reference evidence="2" key="1">
    <citation type="journal article" date="2022" name="Nat. Commun.">
        <title>Chromosome evolution and the genetic basis of agronomically important traits in greater yam.</title>
        <authorList>
            <person name="Bredeson J.V."/>
            <person name="Lyons J.B."/>
            <person name="Oniyinde I.O."/>
            <person name="Okereke N.R."/>
            <person name="Kolade O."/>
            <person name="Nnabue I."/>
            <person name="Nwadili C.O."/>
            <person name="Hribova E."/>
            <person name="Parker M."/>
            <person name="Nwogha J."/>
            <person name="Shu S."/>
            <person name="Carlson J."/>
            <person name="Kariba R."/>
            <person name="Muthemba S."/>
            <person name="Knop K."/>
            <person name="Barton G.J."/>
            <person name="Sherwood A.V."/>
            <person name="Lopez-Montes A."/>
            <person name="Asiedu R."/>
            <person name="Jamnadass R."/>
            <person name="Muchugi A."/>
            <person name="Goodstein D."/>
            <person name="Egesi C.N."/>
            <person name="Featherston J."/>
            <person name="Asfaw A."/>
            <person name="Simpson G.G."/>
            <person name="Dolezel J."/>
            <person name="Hendre P.S."/>
            <person name="Van Deynze A."/>
            <person name="Kumar P.L."/>
            <person name="Obidiegwu J.E."/>
            <person name="Bhattacharjee R."/>
            <person name="Rokhsar D.S."/>
        </authorList>
    </citation>
    <scope>NUCLEOTIDE SEQUENCE [LARGE SCALE GENOMIC DNA]</scope>
    <source>
        <strain evidence="2">cv. TDa95/00328</strain>
    </source>
</reference>
<proteinExistence type="predicted"/>
<dbReference type="EMBL" id="CM037017">
    <property type="protein sequence ID" value="KAH7677635.1"/>
    <property type="molecule type" value="Genomic_DNA"/>
</dbReference>
<dbReference type="Proteomes" id="UP000827976">
    <property type="component" value="Chromosome 7"/>
</dbReference>